<dbReference type="PANTHER" id="PTHR23416:SF23">
    <property type="entry name" value="ACETYLTRANSFERASE C18B11.09C-RELATED"/>
    <property type="match status" value="1"/>
</dbReference>
<evidence type="ECO:0000256" key="2">
    <source>
        <dbReference type="ARBA" id="ARBA00022679"/>
    </source>
</evidence>
<dbReference type="Gene3D" id="2.160.10.10">
    <property type="entry name" value="Hexapeptide repeat proteins"/>
    <property type="match status" value="1"/>
</dbReference>
<dbReference type="AlphaFoldDB" id="A0A2U1ZWZ1"/>
<reference evidence="4 5" key="1">
    <citation type="submission" date="2018-03" db="EMBL/GenBank/DDBJ databases">
        <title>Genome assembly of novel Miniimonas species PCH200.</title>
        <authorList>
            <person name="Thakur V."/>
            <person name="Kumar V."/>
            <person name="Singh D."/>
        </authorList>
    </citation>
    <scope>NUCLEOTIDE SEQUENCE [LARGE SCALE GENOMIC DNA]</scope>
    <source>
        <strain evidence="4 5">PCH200</strain>
    </source>
</reference>
<comment type="similarity">
    <text evidence="1">Belongs to the transferase hexapeptide repeat family.</text>
</comment>
<dbReference type="GO" id="GO:0008374">
    <property type="term" value="F:O-acyltransferase activity"/>
    <property type="evidence" value="ECO:0007669"/>
    <property type="project" value="TreeGrafter"/>
</dbReference>
<dbReference type="RefSeq" id="WP_109229888.1">
    <property type="nucleotide sequence ID" value="NZ_PYHR01000002.1"/>
</dbReference>
<gene>
    <name evidence="4" type="ORF">C8046_13410</name>
</gene>
<dbReference type="PANTHER" id="PTHR23416">
    <property type="entry name" value="SIALIC ACID SYNTHASE-RELATED"/>
    <property type="match status" value="1"/>
</dbReference>
<dbReference type="InterPro" id="IPR018357">
    <property type="entry name" value="Hexapep_transf_CS"/>
</dbReference>
<comment type="caution">
    <text evidence="4">The sequence shown here is derived from an EMBL/GenBank/DDBJ whole genome shotgun (WGS) entry which is preliminary data.</text>
</comment>
<accession>A0A2U1ZWZ1</accession>
<keyword evidence="2" id="KW-0808">Transferase</keyword>
<dbReference type="OrthoDB" id="2643438at2"/>
<evidence type="ECO:0000256" key="3">
    <source>
        <dbReference type="ARBA" id="ARBA00022737"/>
    </source>
</evidence>
<proteinExistence type="inferred from homology"/>
<dbReference type="InterPro" id="IPR051159">
    <property type="entry name" value="Hexapeptide_acetyltransf"/>
</dbReference>
<sequence length="211" mass="21947">MTEAAPSGIAGLPELLALLDGGERIPAGSPAHAVMHAVSQESMRITGELNGGYHEPERVRELLARLTGAPVDESVTLFPPFTADFGRNLHLGRRVFINSGGRFQDQGGITIGDDCLIGHNAVIATLQHDVDPARRADLLPAPVVLGRNVWLGANVTVLPGVTIGDDAVVGAGSIVTRDVPARAIVVGSPARVVRMIDGDGGRPPGVEAREA</sequence>
<dbReference type="Pfam" id="PF00132">
    <property type="entry name" value="Hexapep"/>
    <property type="match status" value="1"/>
</dbReference>
<evidence type="ECO:0000313" key="5">
    <source>
        <dbReference type="Proteomes" id="UP000245166"/>
    </source>
</evidence>
<keyword evidence="5" id="KW-1185">Reference proteome</keyword>
<keyword evidence="3" id="KW-0677">Repeat</keyword>
<dbReference type="InterPro" id="IPR001451">
    <property type="entry name" value="Hexapep"/>
</dbReference>
<protein>
    <submittedName>
        <fullName evidence="4">Acetyltransferase</fullName>
    </submittedName>
</protein>
<dbReference type="Proteomes" id="UP000245166">
    <property type="component" value="Unassembled WGS sequence"/>
</dbReference>
<evidence type="ECO:0000256" key="1">
    <source>
        <dbReference type="ARBA" id="ARBA00007274"/>
    </source>
</evidence>
<organism evidence="4 5">
    <name type="scientific">Serinibacter arcticus</name>
    <dbReference type="NCBI Taxonomy" id="1655435"/>
    <lineage>
        <taxon>Bacteria</taxon>
        <taxon>Bacillati</taxon>
        <taxon>Actinomycetota</taxon>
        <taxon>Actinomycetes</taxon>
        <taxon>Micrococcales</taxon>
        <taxon>Beutenbergiaceae</taxon>
        <taxon>Serinibacter</taxon>
    </lineage>
</organism>
<dbReference type="PROSITE" id="PS00101">
    <property type="entry name" value="HEXAPEP_TRANSFERASES"/>
    <property type="match status" value="1"/>
</dbReference>
<dbReference type="InterPro" id="IPR011004">
    <property type="entry name" value="Trimer_LpxA-like_sf"/>
</dbReference>
<dbReference type="SUPFAM" id="SSF51161">
    <property type="entry name" value="Trimeric LpxA-like enzymes"/>
    <property type="match status" value="1"/>
</dbReference>
<evidence type="ECO:0000313" key="4">
    <source>
        <dbReference type="EMBL" id="PWD51507.1"/>
    </source>
</evidence>
<dbReference type="Pfam" id="PF14602">
    <property type="entry name" value="Hexapep_2"/>
    <property type="match status" value="1"/>
</dbReference>
<name>A0A2U1ZWZ1_9MICO</name>
<dbReference type="EMBL" id="PYHR01000002">
    <property type="protein sequence ID" value="PWD51507.1"/>
    <property type="molecule type" value="Genomic_DNA"/>
</dbReference>